<feature type="compositionally biased region" description="Basic residues" evidence="1">
    <location>
        <begin position="137"/>
        <end position="153"/>
    </location>
</feature>
<sequence length="230" mass="24234">MFGKFTEQVKKSSQPMGSLVAFNTKMLESFSQQQTEFFTGLMADSVKYVESISVQTEVKGVIAAQSVYAEAVKERLAHTSKETYGKMNEIRDEYTAVLKSTMNDMPSPQDVAQEMAKASVSNKPTAAPVKPAAPKTTAKKAAPKGKPVAKKTTAKPAKPAVKTASISAPNADTKASVKTAPKPAVTAPKAETKTPEVKAAPVNAANTPAPQTRVAPTKNTSPAPKTAAKK</sequence>
<dbReference type="Pfam" id="PF09361">
    <property type="entry name" value="Phasin_2"/>
    <property type="match status" value="1"/>
</dbReference>
<reference evidence="3" key="1">
    <citation type="submission" date="2022-07" db="EMBL/GenBank/DDBJ databases">
        <title>Characterization of the Novel Bacterium Alteromonas immobilis LMIT006 and Alteromonas gregis LMIT007.</title>
        <authorList>
            <person name="Lin X."/>
        </authorList>
    </citation>
    <scope>NUCLEOTIDE SEQUENCE</scope>
    <source>
        <strain evidence="3">LMIT007</strain>
    </source>
</reference>
<dbReference type="InterPro" id="IPR018968">
    <property type="entry name" value="Phasin"/>
</dbReference>
<comment type="caution">
    <text evidence="3">The sequence shown here is derived from an EMBL/GenBank/DDBJ whole genome shotgun (WGS) entry which is preliminary data.</text>
</comment>
<keyword evidence="4" id="KW-1185">Reference proteome</keyword>
<gene>
    <name evidence="3" type="ORF">NLF92_11685</name>
</gene>
<feature type="domain" description="Phasin" evidence="2">
    <location>
        <begin position="4"/>
        <end position="100"/>
    </location>
</feature>
<organism evidence="3 4">
    <name type="scientific">Opacimonas viscosa</name>
    <dbReference type="NCBI Taxonomy" id="2961944"/>
    <lineage>
        <taxon>Bacteria</taxon>
        <taxon>Pseudomonadati</taxon>
        <taxon>Pseudomonadota</taxon>
        <taxon>Gammaproteobacteria</taxon>
        <taxon>Alteromonadales</taxon>
        <taxon>Alteromonadaceae</taxon>
        <taxon>Opacimonas</taxon>
    </lineage>
</organism>
<evidence type="ECO:0000259" key="2">
    <source>
        <dbReference type="Pfam" id="PF09361"/>
    </source>
</evidence>
<evidence type="ECO:0000313" key="3">
    <source>
        <dbReference type="EMBL" id="MCP3429604.1"/>
    </source>
</evidence>
<feature type="compositionally biased region" description="Low complexity" evidence="1">
    <location>
        <begin position="123"/>
        <end position="136"/>
    </location>
</feature>
<evidence type="ECO:0000256" key="1">
    <source>
        <dbReference type="SAM" id="MobiDB-lite"/>
    </source>
</evidence>
<protein>
    <submittedName>
        <fullName evidence="3">Phasin family protein</fullName>
    </submittedName>
</protein>
<accession>A0AA41WZY2</accession>
<proteinExistence type="predicted"/>
<dbReference type="AlphaFoldDB" id="A0AA41WZY2"/>
<dbReference type="EMBL" id="JANATA010000025">
    <property type="protein sequence ID" value="MCP3429604.1"/>
    <property type="molecule type" value="Genomic_DNA"/>
</dbReference>
<feature type="region of interest" description="Disordered" evidence="1">
    <location>
        <begin position="115"/>
        <end position="230"/>
    </location>
</feature>
<evidence type="ECO:0000313" key="4">
    <source>
        <dbReference type="Proteomes" id="UP001165413"/>
    </source>
</evidence>
<feature type="compositionally biased region" description="Low complexity" evidence="1">
    <location>
        <begin position="154"/>
        <end position="164"/>
    </location>
</feature>
<dbReference type="RefSeq" id="WP_254102151.1">
    <property type="nucleotide sequence ID" value="NZ_JANATA010000025.1"/>
</dbReference>
<feature type="compositionally biased region" description="Low complexity" evidence="1">
    <location>
        <begin position="199"/>
        <end position="210"/>
    </location>
</feature>
<dbReference type="Proteomes" id="UP001165413">
    <property type="component" value="Unassembled WGS sequence"/>
</dbReference>
<name>A0AA41WZY2_9ALTE</name>
<feature type="compositionally biased region" description="Low complexity" evidence="1">
    <location>
        <begin position="177"/>
        <end position="189"/>
    </location>
</feature>